<reference evidence="2" key="1">
    <citation type="submission" date="2022-11" db="UniProtKB">
        <authorList>
            <consortium name="WormBaseParasite"/>
        </authorList>
    </citation>
    <scope>IDENTIFICATION</scope>
</reference>
<proteinExistence type="predicted"/>
<dbReference type="WBParaSite" id="ES5_v2.g17187.t1">
    <property type="protein sequence ID" value="ES5_v2.g17187.t1"/>
    <property type="gene ID" value="ES5_v2.g17187"/>
</dbReference>
<evidence type="ECO:0000313" key="2">
    <source>
        <dbReference type="WBParaSite" id="ES5_v2.g17187.t1"/>
    </source>
</evidence>
<organism evidence="1 2">
    <name type="scientific">Panagrolaimus sp. ES5</name>
    <dbReference type="NCBI Taxonomy" id="591445"/>
    <lineage>
        <taxon>Eukaryota</taxon>
        <taxon>Metazoa</taxon>
        <taxon>Ecdysozoa</taxon>
        <taxon>Nematoda</taxon>
        <taxon>Chromadorea</taxon>
        <taxon>Rhabditida</taxon>
        <taxon>Tylenchina</taxon>
        <taxon>Panagrolaimomorpha</taxon>
        <taxon>Panagrolaimoidea</taxon>
        <taxon>Panagrolaimidae</taxon>
        <taxon>Panagrolaimus</taxon>
    </lineage>
</organism>
<accession>A0AC34FJE7</accession>
<sequence>MKAFIAFLLFIFVHFSVSIPINETEDYKKSKIEYDALIAKLNATDPCQLSFQCNDREECVNFPKCKNGEICPRTKCVPRKLCESTICPPGTECAEFTSNLGDLTEYKYNFKPMINYIGDTRGIRPSCVSRKVPSDGEICGENEEINPTPPLSMSENTCTIKARFGLVQPLEGPYVTYCVYEETIENKVTQIRGRRITVNPKKIKNFSINPINQKEIKIESSRKPYPATTDTPKNLPAKKRTVKTYPADVIRTMGPCPDCFFRVKDLPENYGDEIPHSKTPAKLLINAPLPNLARILPSKIGEDKNEEKYVTPEHFRPYSTFKDEDDKQRKVFTKRPKTVPGEILIQHPTKML</sequence>
<dbReference type="Proteomes" id="UP000887579">
    <property type="component" value="Unplaced"/>
</dbReference>
<evidence type="ECO:0000313" key="1">
    <source>
        <dbReference type="Proteomes" id="UP000887579"/>
    </source>
</evidence>
<name>A0AC34FJE7_9BILA</name>
<protein>
    <submittedName>
        <fullName evidence="2">Uncharacterized protein</fullName>
    </submittedName>
</protein>